<evidence type="ECO:0000256" key="2">
    <source>
        <dbReference type="ARBA" id="ARBA00022630"/>
    </source>
</evidence>
<name>A0A0X8JLZ4_9BACT</name>
<dbReference type="Pfam" id="PF00890">
    <property type="entry name" value="FAD_binding_2"/>
    <property type="match status" value="1"/>
</dbReference>
<dbReference type="Gene3D" id="3.50.50.60">
    <property type="entry name" value="FAD/NAD(P)-binding domain"/>
    <property type="match status" value="1"/>
</dbReference>
<feature type="domain" description="Fumarate reductase/succinate dehydrogenase flavoprotein-like C-terminal" evidence="6">
    <location>
        <begin position="447"/>
        <end position="565"/>
    </location>
</feature>
<dbReference type="Gene3D" id="3.90.700.10">
    <property type="entry name" value="Succinate dehydrogenase/fumarate reductase flavoprotein, catalytic domain"/>
    <property type="match status" value="1"/>
</dbReference>
<dbReference type="InterPro" id="IPR037099">
    <property type="entry name" value="Fum_R/Succ_DH_flav-like_C_sf"/>
</dbReference>
<evidence type="ECO:0000259" key="5">
    <source>
        <dbReference type="Pfam" id="PF00890"/>
    </source>
</evidence>
<dbReference type="Proteomes" id="UP000069241">
    <property type="component" value="Chromosome"/>
</dbReference>
<evidence type="ECO:0000313" key="8">
    <source>
        <dbReference type="Proteomes" id="UP000069241"/>
    </source>
</evidence>
<reference evidence="8" key="1">
    <citation type="submission" date="2016-02" db="EMBL/GenBank/DDBJ databases">
        <authorList>
            <person name="Holder M.E."/>
            <person name="Ajami N.J."/>
            <person name="Petrosino J.F."/>
        </authorList>
    </citation>
    <scope>NUCLEOTIDE SEQUENCE [LARGE SCALE GENOMIC DNA]</scope>
    <source>
        <strain evidence="8">CCUG 45958</strain>
    </source>
</reference>
<dbReference type="GO" id="GO:0016491">
    <property type="term" value="F:oxidoreductase activity"/>
    <property type="evidence" value="ECO:0007669"/>
    <property type="project" value="UniProtKB-KW"/>
</dbReference>
<dbReference type="RefSeq" id="WP_062254027.1">
    <property type="nucleotide sequence ID" value="NZ_CP014229.1"/>
</dbReference>
<organism evidence="7 8">
    <name type="scientific">Desulfovibrio fairfieldensis</name>
    <dbReference type="NCBI Taxonomy" id="44742"/>
    <lineage>
        <taxon>Bacteria</taxon>
        <taxon>Pseudomonadati</taxon>
        <taxon>Thermodesulfobacteriota</taxon>
        <taxon>Desulfovibrionia</taxon>
        <taxon>Desulfovibrionales</taxon>
        <taxon>Desulfovibrionaceae</taxon>
        <taxon>Desulfovibrio</taxon>
    </lineage>
</organism>
<accession>A0A0X8JLZ4</accession>
<dbReference type="KEGG" id="dfi:AXF13_13545"/>
<dbReference type="PIRSF" id="PIRSF000171">
    <property type="entry name" value="SDHA_APRA_LASPO"/>
    <property type="match status" value="1"/>
</dbReference>
<dbReference type="PANTHER" id="PTHR11632">
    <property type="entry name" value="SUCCINATE DEHYDROGENASE 2 FLAVOPROTEIN SUBUNIT"/>
    <property type="match status" value="1"/>
</dbReference>
<gene>
    <name evidence="7" type="ORF">AXF13_13545</name>
</gene>
<dbReference type="SUPFAM" id="SSF46977">
    <property type="entry name" value="Succinate dehydrogenase/fumarate reductase flavoprotein C-terminal domain"/>
    <property type="match status" value="1"/>
</dbReference>
<evidence type="ECO:0000313" key="7">
    <source>
        <dbReference type="EMBL" id="AMD91062.1"/>
    </source>
</evidence>
<dbReference type="InterPro" id="IPR015939">
    <property type="entry name" value="Fum_Rdtase/Succ_DH_flav-like_C"/>
</dbReference>
<dbReference type="EMBL" id="CP014229">
    <property type="protein sequence ID" value="AMD91062.1"/>
    <property type="molecule type" value="Genomic_DNA"/>
</dbReference>
<evidence type="ECO:0000256" key="1">
    <source>
        <dbReference type="ARBA" id="ARBA00001974"/>
    </source>
</evidence>
<feature type="domain" description="FAD-dependent oxidoreductase 2 FAD-binding" evidence="5">
    <location>
        <begin position="8"/>
        <end position="390"/>
    </location>
</feature>
<dbReference type="InterPro" id="IPR030664">
    <property type="entry name" value="SdhA/FrdA/AprA"/>
</dbReference>
<dbReference type="Gene3D" id="1.20.58.100">
    <property type="entry name" value="Fumarate reductase/succinate dehydrogenase flavoprotein-like, C-terminal domain"/>
    <property type="match status" value="1"/>
</dbReference>
<dbReference type="STRING" id="44742.AXF13_13545"/>
<dbReference type="InterPro" id="IPR003953">
    <property type="entry name" value="FAD-dep_OxRdtase_2_FAD-bd"/>
</dbReference>
<dbReference type="InterPro" id="IPR027477">
    <property type="entry name" value="Succ_DH/fumarate_Rdtase_cat_sf"/>
</dbReference>
<dbReference type="InterPro" id="IPR036188">
    <property type="entry name" value="FAD/NAD-bd_sf"/>
</dbReference>
<feature type="active site" description="Proton acceptor" evidence="4">
    <location>
        <position position="286"/>
    </location>
</feature>
<protein>
    <submittedName>
        <fullName evidence="7">Fumarate reductase</fullName>
    </submittedName>
</protein>
<sequence>MNADYKVDLLVLGMGAAAQLAAIYAHDADPDLNILIATKALKGKGGCSRMVQGGFNVVLDPGDSHEKHLMDTLKGGQYINDQDLALALVEQATPTVKELETVCGCFFDRRPDGHIHQKAFAGQCFDRTVHKGDLTGIEIISRTTEQVFKRRIPVLEETRAVELLLDAEGTTVTGALLYNMRTGAFITVEAAATLVATGGGPTQYRFHAPGPEKSADGIAMLYRAGALMRDMEMIQFHPTGLIIPGSVVAGALLEEGLRGAGAHLYNGAGERYMLKYAPDVAERATRDVVSRSAYLEMMAGRACPEGGVRIDAAHLGADFVLKSFPGMAERCAQFKYDLAHGMVPVSPSAHFFMGGAAIGVDCRASLDKLFVAGEDAGGVHGANRLGGNGIGESCVYGRLAGKSIAAYLSKPENRRIKDSAPGMAKEAMARISAPLTRKGGTSPFANRREIQETNWVKVGVVRKESALEEALDDFAGLRRDVERAGVSGGRAYNMLFNTHLDTLNMIDVSVMAAVSALQRQETRGAHTREDFPEQRDDYGLFNTFMRRGDDGLPVFEKKDVVFKHKSLEACQKHKK</sequence>
<dbReference type="Pfam" id="PF02910">
    <property type="entry name" value="Succ_DH_flav_C"/>
    <property type="match status" value="1"/>
</dbReference>
<keyword evidence="8" id="KW-1185">Reference proteome</keyword>
<dbReference type="SUPFAM" id="SSF56425">
    <property type="entry name" value="Succinate dehydrogenase/fumarate reductase flavoprotein, catalytic domain"/>
    <property type="match status" value="1"/>
</dbReference>
<evidence type="ECO:0000256" key="3">
    <source>
        <dbReference type="ARBA" id="ARBA00023002"/>
    </source>
</evidence>
<keyword evidence="3" id="KW-0560">Oxidoreductase</keyword>
<keyword evidence="2" id="KW-0285">Flavoprotein</keyword>
<proteinExistence type="predicted"/>
<dbReference type="SUPFAM" id="SSF51905">
    <property type="entry name" value="FAD/NAD(P)-binding domain"/>
    <property type="match status" value="1"/>
</dbReference>
<dbReference type="AlphaFoldDB" id="A0A0X8JLZ4"/>
<evidence type="ECO:0000256" key="4">
    <source>
        <dbReference type="PIRSR" id="PIRSR000171-1"/>
    </source>
</evidence>
<evidence type="ECO:0000259" key="6">
    <source>
        <dbReference type="Pfam" id="PF02910"/>
    </source>
</evidence>
<dbReference type="PANTHER" id="PTHR11632:SF51">
    <property type="entry name" value="SUCCINATE DEHYDROGENASE [UBIQUINONE] FLAVOPROTEIN SUBUNIT, MITOCHONDRIAL"/>
    <property type="match status" value="1"/>
</dbReference>
<comment type="cofactor">
    <cofactor evidence="1">
        <name>FAD</name>
        <dbReference type="ChEBI" id="CHEBI:57692"/>
    </cofactor>
</comment>